<dbReference type="SMART" id="SM00066">
    <property type="entry name" value="GAL4"/>
    <property type="match status" value="1"/>
</dbReference>
<keyword evidence="5" id="KW-0238">DNA-binding</keyword>
<evidence type="ECO:0000256" key="6">
    <source>
        <dbReference type="ARBA" id="ARBA00023163"/>
    </source>
</evidence>
<dbReference type="EMBL" id="KN848099">
    <property type="protein sequence ID" value="KIX92930.1"/>
    <property type="molecule type" value="Genomic_DNA"/>
</dbReference>
<dbReference type="Gene3D" id="4.10.240.10">
    <property type="entry name" value="Zn(2)-C6 fungal-type DNA-binding domain"/>
    <property type="match status" value="1"/>
</dbReference>
<accession>A0A0D2GTY9</accession>
<dbReference type="RefSeq" id="XP_016627053.1">
    <property type="nucleotide sequence ID" value="XM_016781895.1"/>
</dbReference>
<dbReference type="PANTHER" id="PTHR47782">
    <property type="entry name" value="ZN(II)2CYS6 TRANSCRIPTION FACTOR (EUROFUNG)-RELATED"/>
    <property type="match status" value="1"/>
</dbReference>
<dbReference type="PROSITE" id="PS00463">
    <property type="entry name" value="ZN2_CY6_FUNGAL_1"/>
    <property type="match status" value="1"/>
</dbReference>
<dbReference type="Pfam" id="PF04082">
    <property type="entry name" value="Fungal_trans"/>
    <property type="match status" value="1"/>
</dbReference>
<reference evidence="9 10" key="1">
    <citation type="submission" date="2015-01" db="EMBL/GenBank/DDBJ databases">
        <title>The Genome Sequence of Fonsecaea multimorphosa CBS 102226.</title>
        <authorList>
            <consortium name="The Broad Institute Genomics Platform"/>
            <person name="Cuomo C."/>
            <person name="de Hoog S."/>
            <person name="Gorbushina A."/>
            <person name="Stielow B."/>
            <person name="Teixiera M."/>
            <person name="Abouelleil A."/>
            <person name="Chapman S.B."/>
            <person name="Priest M."/>
            <person name="Young S.K."/>
            <person name="Wortman J."/>
            <person name="Nusbaum C."/>
            <person name="Birren B."/>
        </authorList>
    </citation>
    <scope>NUCLEOTIDE SEQUENCE [LARGE SCALE GENOMIC DNA]</scope>
    <source>
        <strain evidence="9 10">CBS 102226</strain>
    </source>
</reference>
<proteinExistence type="predicted"/>
<dbReference type="GO" id="GO:0045944">
    <property type="term" value="P:positive regulation of transcription by RNA polymerase II"/>
    <property type="evidence" value="ECO:0007669"/>
    <property type="project" value="TreeGrafter"/>
</dbReference>
<keyword evidence="7" id="KW-0539">Nucleus</keyword>
<evidence type="ECO:0000256" key="4">
    <source>
        <dbReference type="ARBA" id="ARBA00023015"/>
    </source>
</evidence>
<organism evidence="9 10">
    <name type="scientific">Fonsecaea multimorphosa CBS 102226</name>
    <dbReference type="NCBI Taxonomy" id="1442371"/>
    <lineage>
        <taxon>Eukaryota</taxon>
        <taxon>Fungi</taxon>
        <taxon>Dikarya</taxon>
        <taxon>Ascomycota</taxon>
        <taxon>Pezizomycotina</taxon>
        <taxon>Eurotiomycetes</taxon>
        <taxon>Chaetothyriomycetidae</taxon>
        <taxon>Chaetothyriales</taxon>
        <taxon>Herpotrichiellaceae</taxon>
        <taxon>Fonsecaea</taxon>
    </lineage>
</organism>
<gene>
    <name evidence="9" type="ORF">Z520_11406</name>
</gene>
<comment type="subcellular location">
    <subcellularLocation>
        <location evidence="1">Nucleus</location>
    </subcellularLocation>
</comment>
<keyword evidence="3" id="KW-0862">Zinc</keyword>
<keyword evidence="10" id="KW-1185">Reference proteome</keyword>
<evidence type="ECO:0000256" key="3">
    <source>
        <dbReference type="ARBA" id="ARBA00022833"/>
    </source>
</evidence>
<evidence type="ECO:0000256" key="1">
    <source>
        <dbReference type="ARBA" id="ARBA00004123"/>
    </source>
</evidence>
<dbReference type="PANTHER" id="PTHR47782:SF2">
    <property type="entry name" value="TRANSCRIPTION FACTOR, PUTATIVE (AFU_ORTHOLOGUE AFUA_4G12570)-RELATED"/>
    <property type="match status" value="1"/>
</dbReference>
<dbReference type="InterPro" id="IPR052202">
    <property type="entry name" value="Yeast_MetPath_Reg"/>
</dbReference>
<evidence type="ECO:0000313" key="9">
    <source>
        <dbReference type="EMBL" id="KIX92930.1"/>
    </source>
</evidence>
<dbReference type="Pfam" id="PF00172">
    <property type="entry name" value="Zn_clus"/>
    <property type="match status" value="1"/>
</dbReference>
<dbReference type="SMART" id="SM00906">
    <property type="entry name" value="Fungal_trans"/>
    <property type="match status" value="1"/>
</dbReference>
<dbReference type="InterPro" id="IPR001138">
    <property type="entry name" value="Zn2Cys6_DnaBD"/>
</dbReference>
<evidence type="ECO:0000256" key="2">
    <source>
        <dbReference type="ARBA" id="ARBA00022723"/>
    </source>
</evidence>
<keyword evidence="2" id="KW-0479">Metal-binding</keyword>
<evidence type="ECO:0000256" key="5">
    <source>
        <dbReference type="ARBA" id="ARBA00023125"/>
    </source>
</evidence>
<dbReference type="InterPro" id="IPR036864">
    <property type="entry name" value="Zn2-C6_fun-type_DNA-bd_sf"/>
</dbReference>
<dbReference type="VEuPathDB" id="FungiDB:Z520_11406"/>
<sequence>MPAKFHLSTTSGRRKSTYHSCARCRLKKVKCDRQLPACSQCVAVKSTCAGYSASQLEGVVPRHLIQHLENEIALLENEIAESGGAEALASLDADSHHTGDTFRRRDHLVGAGRVGETVQEDATLDAIKQSILASANIQSIISASQPAGKARTDLVSRIKTGLTPSPASTSGGVLDAHESSIYIDHPGAEIPARVFASLPSALTYKLVGKFMRCFLSGNLILREPDVWQQLERVLQIISDRKARVADPRTITVAPSYDMLVIYLVLAITVTLDSFKGGHEARCMELSASLFNEGIRHLSERAGIPDDLAGLQVTLLTLHSAIINPQFGNVWVLSGVAMRACLELGLHREPPLTAQFDPAILEHRRCLFWAAYCADRTICSALQMPLSIADASINTQLPQAAQEAHATKNPLLLLIQYHQLRSLIIQVHFQNAPLPANLDWEDWLSDMETKLRAWYGSYRATKSEISELTEFEFAHTMLFLHRPSPRNPQPSDRSLLEAFEAAAASARILKEDISQGFLRRRWLSAYHTLETAMIALFCLRYGSRHLRKRFSVHQIFEIAKLFTSNFLAIAALGWTEVSAFARTYERLLAPLLDFIFSGEDDPESFFGPAEEAQLRRWLYPGQTRSDAFRFEAPLHMSTLDDFTLFDVDRMLEDLDPRNDNSSAGIDVNASWADRNADSEPWGCWDLLNKPPLESRP</sequence>
<dbReference type="CDD" id="cd00067">
    <property type="entry name" value="GAL4"/>
    <property type="match status" value="1"/>
</dbReference>
<name>A0A0D2GTY9_9EURO</name>
<dbReference type="CDD" id="cd12148">
    <property type="entry name" value="fungal_TF_MHR"/>
    <property type="match status" value="1"/>
</dbReference>
<dbReference type="STRING" id="1442371.A0A0D2GTY9"/>
<evidence type="ECO:0000313" key="10">
    <source>
        <dbReference type="Proteomes" id="UP000053411"/>
    </source>
</evidence>
<dbReference type="OrthoDB" id="189997at2759"/>
<dbReference type="GO" id="GO:0043565">
    <property type="term" value="F:sequence-specific DNA binding"/>
    <property type="evidence" value="ECO:0007669"/>
    <property type="project" value="TreeGrafter"/>
</dbReference>
<protein>
    <recommendedName>
        <fullName evidence="8">Zn(2)-C6 fungal-type domain-containing protein</fullName>
    </recommendedName>
</protein>
<evidence type="ECO:0000259" key="8">
    <source>
        <dbReference type="PROSITE" id="PS50048"/>
    </source>
</evidence>
<dbReference type="GO" id="GO:0008270">
    <property type="term" value="F:zinc ion binding"/>
    <property type="evidence" value="ECO:0007669"/>
    <property type="project" value="InterPro"/>
</dbReference>
<keyword evidence="6" id="KW-0804">Transcription</keyword>
<feature type="domain" description="Zn(2)-C6 fungal-type" evidence="8">
    <location>
        <begin position="20"/>
        <end position="48"/>
    </location>
</feature>
<dbReference type="AlphaFoldDB" id="A0A0D2GTY9"/>
<dbReference type="GeneID" id="27717152"/>
<evidence type="ECO:0000256" key="7">
    <source>
        <dbReference type="ARBA" id="ARBA00023242"/>
    </source>
</evidence>
<keyword evidence="4" id="KW-0805">Transcription regulation</keyword>
<dbReference type="PROSITE" id="PS50048">
    <property type="entry name" value="ZN2_CY6_FUNGAL_2"/>
    <property type="match status" value="1"/>
</dbReference>
<dbReference type="SUPFAM" id="SSF57701">
    <property type="entry name" value="Zn2/Cys6 DNA-binding domain"/>
    <property type="match status" value="1"/>
</dbReference>
<dbReference type="Proteomes" id="UP000053411">
    <property type="component" value="Unassembled WGS sequence"/>
</dbReference>
<dbReference type="GO" id="GO:0006351">
    <property type="term" value="P:DNA-templated transcription"/>
    <property type="evidence" value="ECO:0007669"/>
    <property type="project" value="InterPro"/>
</dbReference>
<dbReference type="GO" id="GO:0000981">
    <property type="term" value="F:DNA-binding transcription factor activity, RNA polymerase II-specific"/>
    <property type="evidence" value="ECO:0007669"/>
    <property type="project" value="InterPro"/>
</dbReference>
<dbReference type="GO" id="GO:0005634">
    <property type="term" value="C:nucleus"/>
    <property type="evidence" value="ECO:0007669"/>
    <property type="project" value="UniProtKB-SubCell"/>
</dbReference>
<dbReference type="InterPro" id="IPR007219">
    <property type="entry name" value="XnlR_reg_dom"/>
</dbReference>